<dbReference type="GO" id="GO:0005634">
    <property type="term" value="C:nucleus"/>
    <property type="evidence" value="ECO:0007669"/>
    <property type="project" value="TreeGrafter"/>
</dbReference>
<proteinExistence type="predicted"/>
<dbReference type="OrthoDB" id="2218807at2759"/>
<dbReference type="PANTHER" id="PTHR46199">
    <property type="entry name" value="RAC GTPASE-ACTIVATING PROTEIN 1"/>
    <property type="match status" value="1"/>
</dbReference>
<dbReference type="GO" id="GO:0030496">
    <property type="term" value="C:midbody"/>
    <property type="evidence" value="ECO:0007669"/>
    <property type="project" value="TreeGrafter"/>
</dbReference>
<keyword evidence="4" id="KW-1185">Reference proteome</keyword>
<name>A0A0T6B506_9SCAR</name>
<evidence type="ECO:0000256" key="1">
    <source>
        <dbReference type="SAM" id="MobiDB-lite"/>
    </source>
</evidence>
<evidence type="ECO:0000313" key="4">
    <source>
        <dbReference type="Proteomes" id="UP000051574"/>
    </source>
</evidence>
<dbReference type="GO" id="GO:0007266">
    <property type="term" value="P:Rho protein signal transduction"/>
    <property type="evidence" value="ECO:0007669"/>
    <property type="project" value="TreeGrafter"/>
</dbReference>
<dbReference type="GO" id="GO:0051233">
    <property type="term" value="C:spindle midzone"/>
    <property type="evidence" value="ECO:0007669"/>
    <property type="project" value="TreeGrafter"/>
</dbReference>
<dbReference type="InterPro" id="IPR000198">
    <property type="entry name" value="RhoGAP_dom"/>
</dbReference>
<dbReference type="SUPFAM" id="SSF48350">
    <property type="entry name" value="GTPase activation domain, GAP"/>
    <property type="match status" value="1"/>
</dbReference>
<feature type="non-terminal residue" evidence="3">
    <location>
        <position position="1"/>
    </location>
</feature>
<feature type="domain" description="Rho-GAP" evidence="2">
    <location>
        <begin position="1"/>
        <end position="57"/>
    </location>
</feature>
<dbReference type="GO" id="GO:0032154">
    <property type="term" value="C:cleavage furrow"/>
    <property type="evidence" value="ECO:0007669"/>
    <property type="project" value="TreeGrafter"/>
</dbReference>
<dbReference type="GO" id="GO:0000281">
    <property type="term" value="P:mitotic cytokinesis"/>
    <property type="evidence" value="ECO:0007669"/>
    <property type="project" value="TreeGrafter"/>
</dbReference>
<dbReference type="AlphaFoldDB" id="A0A0T6B506"/>
<dbReference type="GO" id="GO:0005096">
    <property type="term" value="F:GTPase activator activity"/>
    <property type="evidence" value="ECO:0007669"/>
    <property type="project" value="TreeGrafter"/>
</dbReference>
<dbReference type="Proteomes" id="UP000051574">
    <property type="component" value="Unassembled WGS sequence"/>
</dbReference>
<organism evidence="3 4">
    <name type="scientific">Oryctes borbonicus</name>
    <dbReference type="NCBI Taxonomy" id="1629725"/>
    <lineage>
        <taxon>Eukaryota</taxon>
        <taxon>Metazoa</taxon>
        <taxon>Ecdysozoa</taxon>
        <taxon>Arthropoda</taxon>
        <taxon>Hexapoda</taxon>
        <taxon>Insecta</taxon>
        <taxon>Pterygota</taxon>
        <taxon>Neoptera</taxon>
        <taxon>Endopterygota</taxon>
        <taxon>Coleoptera</taxon>
        <taxon>Polyphaga</taxon>
        <taxon>Scarabaeiformia</taxon>
        <taxon>Scarabaeidae</taxon>
        <taxon>Dynastinae</taxon>
        <taxon>Oryctes</taxon>
    </lineage>
</organism>
<comment type="caution">
    <text evidence="3">The sequence shown here is derived from an EMBL/GenBank/DDBJ whole genome shotgun (WGS) entry which is preliminary data.</text>
</comment>
<dbReference type="PANTHER" id="PTHR46199:SF3">
    <property type="entry name" value="RAC GTPASE-ACTIVATING PROTEIN 1"/>
    <property type="match status" value="1"/>
</dbReference>
<dbReference type="EMBL" id="LJIG01009738">
    <property type="protein sequence ID" value="KRT82479.1"/>
    <property type="molecule type" value="Genomic_DNA"/>
</dbReference>
<evidence type="ECO:0000313" key="3">
    <source>
        <dbReference type="EMBL" id="KRT82479.1"/>
    </source>
</evidence>
<accession>A0A0T6B506</accession>
<dbReference type="GO" id="GO:0051256">
    <property type="term" value="P:mitotic spindle midzone assembly"/>
    <property type="evidence" value="ECO:0007669"/>
    <property type="project" value="TreeGrafter"/>
</dbReference>
<sequence>VAEAKDCKMPVSNLSKVFGPTIVGYSSADPNEGDLLTETRQQVSVMEHLILLPTEYWMSFVNGQQKLLKLQQTPSTDSLLRPTVTRGFFTPSSARDPSKRSKPKRFFPTPSSLLT</sequence>
<feature type="region of interest" description="Disordered" evidence="1">
    <location>
        <begin position="78"/>
        <end position="115"/>
    </location>
</feature>
<evidence type="ECO:0000259" key="2">
    <source>
        <dbReference type="PROSITE" id="PS50238"/>
    </source>
</evidence>
<protein>
    <recommendedName>
        <fullName evidence="2">Rho-GAP domain-containing protein</fullName>
    </recommendedName>
</protein>
<reference evidence="3 4" key="1">
    <citation type="submission" date="2015-09" db="EMBL/GenBank/DDBJ databases">
        <title>Draft genome of the scarab beetle Oryctes borbonicus.</title>
        <authorList>
            <person name="Meyer J.M."/>
            <person name="Markov G.V."/>
            <person name="Baskaran P."/>
            <person name="Herrmann M."/>
            <person name="Sommer R.J."/>
            <person name="Roedelsperger C."/>
        </authorList>
    </citation>
    <scope>NUCLEOTIDE SEQUENCE [LARGE SCALE GENOMIC DNA]</scope>
    <source>
        <strain evidence="3">OB123</strain>
        <tissue evidence="3">Whole animal</tissue>
    </source>
</reference>
<gene>
    <name evidence="3" type="ORF">AMK59_4722</name>
</gene>
<dbReference type="GO" id="GO:0097149">
    <property type="term" value="C:centralspindlin complex"/>
    <property type="evidence" value="ECO:0007669"/>
    <property type="project" value="TreeGrafter"/>
</dbReference>
<dbReference type="Gene3D" id="1.10.555.10">
    <property type="entry name" value="Rho GTPase activation protein"/>
    <property type="match status" value="1"/>
</dbReference>
<dbReference type="PROSITE" id="PS50238">
    <property type="entry name" value="RHOGAP"/>
    <property type="match status" value="1"/>
</dbReference>
<dbReference type="InterPro" id="IPR008936">
    <property type="entry name" value="Rho_GTPase_activation_prot"/>
</dbReference>